<reference evidence="9" key="1">
    <citation type="submission" date="2012-01" db="EMBL/GenBank/DDBJ databases">
        <authorList>
            <person name="Walter R."/>
            <person name="Schartl M."/>
            <person name="Warren W."/>
        </authorList>
    </citation>
    <scope>NUCLEOTIDE SEQUENCE [LARGE SCALE GENOMIC DNA]</scope>
    <source>
        <strain evidence="9">JP 163 A</strain>
    </source>
</reference>
<dbReference type="PANTHER" id="PTHR11860">
    <property type="entry name" value="POLYMERIC-IMMUNOGLOBULIN RECEPTOR"/>
    <property type="match status" value="1"/>
</dbReference>
<evidence type="ECO:0000256" key="1">
    <source>
        <dbReference type="ARBA" id="ARBA00004370"/>
    </source>
</evidence>
<feature type="signal peptide" evidence="5">
    <location>
        <begin position="1"/>
        <end position="21"/>
    </location>
</feature>
<dbReference type="SMART" id="SM00409">
    <property type="entry name" value="IG"/>
    <property type="match status" value="5"/>
</dbReference>
<feature type="domain" description="Immunoglobulin" evidence="7">
    <location>
        <begin position="284"/>
        <end position="380"/>
    </location>
</feature>
<dbReference type="InterPro" id="IPR013783">
    <property type="entry name" value="Ig-like_fold"/>
</dbReference>
<feature type="domain" description="Immunoglobulin V-set" evidence="6">
    <location>
        <begin position="398"/>
        <end position="471"/>
    </location>
</feature>
<feature type="domain" description="Immunoglobulin" evidence="7">
    <location>
        <begin position="388"/>
        <end position="488"/>
    </location>
</feature>
<dbReference type="STRING" id="8083.ENSXMAP00000032756"/>
<dbReference type="SMART" id="SM00406">
    <property type="entry name" value="IGv"/>
    <property type="match status" value="3"/>
</dbReference>
<feature type="domain" description="Immunoglobulin" evidence="7">
    <location>
        <begin position="128"/>
        <end position="228"/>
    </location>
</feature>
<evidence type="ECO:0000259" key="6">
    <source>
        <dbReference type="SMART" id="SM00406"/>
    </source>
</evidence>
<keyword evidence="2 4" id="KW-0812">Transmembrane</keyword>
<dbReference type="OMA" id="VKADRCC"/>
<sequence length="635" mass="70242">MWNIQNLQLMLCTALSCVSSAAGLISVFGYEGSDVTVSCPYDPGYERYQKYLCKNSCSYSDFLIKSSQGNKTKYSVYDDKRTRVVAVTISDLHFGDAGEYWCGVTRVGKDIYTEVKLEVKADRCCNTVNKTQSIEEGSVTISCPYDSQSVDKLKFLCRGNRPSTCRQQAVITSSNTQNGRFRLSDDRKSRIFTVTISSLTLKDSGSYLCGVQRNSGFDDFSAVELEVKVYEHQSSTVKTIITTTPPASEEQAKVHYHPSTTMKTTTPLVSEELTGAPMSSAAGSIQVFGYEGGDVNVSCPYDRGFEGRQKYLCNNDCRYADVLITTSQGSSGKYSIHDDKTTRVFTVIISDLHLGDAGKYWCGVTIIGRDINTERKLEVKPDRCCDKVNKIQSIEEGSVTISCPYDSQSVDKLKFLCRGNRPSTCRQQAVITSSNTQNGRFRLSDDRKSRIFTVTISSLTLKDSGSYLCGVQRNSGFDDFSAVELEVKESCCAKSKNMSGVMERSVTFQCPYAPQHPNDTMFLCKGDRASNCTDMMDESRFILSDVSSSSFSVTVTKLEAGDAGTYWCGSGPEASDGNYTRFHLSVDATLHQLSDPAIYALFALAAGLLLMVTFVLVKVYKNKCHKTLKEREVSR</sequence>
<feature type="domain" description="Immunoglobulin" evidence="7">
    <location>
        <begin position="495"/>
        <end position="587"/>
    </location>
</feature>
<dbReference type="InterPro" id="IPR050671">
    <property type="entry name" value="CD300_family_receptors"/>
</dbReference>
<keyword evidence="9" id="KW-1185">Reference proteome</keyword>
<dbReference type="GO" id="GO:0005886">
    <property type="term" value="C:plasma membrane"/>
    <property type="evidence" value="ECO:0007669"/>
    <property type="project" value="TreeGrafter"/>
</dbReference>
<reference evidence="8" key="4">
    <citation type="submission" date="2025-09" db="UniProtKB">
        <authorList>
            <consortium name="Ensembl"/>
        </authorList>
    </citation>
    <scope>IDENTIFICATION</scope>
    <source>
        <strain evidence="8">JP 163 A</strain>
    </source>
</reference>
<dbReference type="GeneTree" id="ENSGT00950000182977"/>
<evidence type="ECO:0000313" key="9">
    <source>
        <dbReference type="Proteomes" id="UP000002852"/>
    </source>
</evidence>
<dbReference type="GO" id="GO:0004888">
    <property type="term" value="F:transmembrane signaling receptor activity"/>
    <property type="evidence" value="ECO:0007669"/>
    <property type="project" value="TreeGrafter"/>
</dbReference>
<proteinExistence type="predicted"/>
<dbReference type="InParanoid" id="A0A3B5QQ73"/>
<accession>A0A3B5QQ73</accession>
<organism evidence="8 9">
    <name type="scientific">Xiphophorus maculatus</name>
    <name type="common">Southern platyfish</name>
    <name type="synonym">Platypoecilus maculatus</name>
    <dbReference type="NCBI Taxonomy" id="8083"/>
    <lineage>
        <taxon>Eukaryota</taxon>
        <taxon>Metazoa</taxon>
        <taxon>Chordata</taxon>
        <taxon>Craniata</taxon>
        <taxon>Vertebrata</taxon>
        <taxon>Euteleostomi</taxon>
        <taxon>Actinopterygii</taxon>
        <taxon>Neopterygii</taxon>
        <taxon>Teleostei</taxon>
        <taxon>Neoteleostei</taxon>
        <taxon>Acanthomorphata</taxon>
        <taxon>Ovalentaria</taxon>
        <taxon>Atherinomorphae</taxon>
        <taxon>Cyprinodontiformes</taxon>
        <taxon>Poeciliidae</taxon>
        <taxon>Poeciliinae</taxon>
        <taxon>Xiphophorus</taxon>
    </lineage>
</organism>
<dbReference type="AlphaFoldDB" id="A0A3B5QQ73"/>
<feature type="domain" description="Immunoglobulin V-set" evidence="6">
    <location>
        <begin position="505"/>
        <end position="570"/>
    </location>
</feature>
<dbReference type="InterPro" id="IPR003599">
    <property type="entry name" value="Ig_sub"/>
</dbReference>
<evidence type="ECO:0000259" key="7">
    <source>
        <dbReference type="SMART" id="SM00409"/>
    </source>
</evidence>
<keyword evidence="5" id="KW-0732">Signal</keyword>
<name>A0A3B5QQ73_XIPMA</name>
<comment type="subcellular location">
    <subcellularLocation>
        <location evidence="1">Membrane</location>
    </subcellularLocation>
</comment>
<feature type="domain" description="Immunoglobulin" evidence="7">
    <location>
        <begin position="24"/>
        <end position="120"/>
    </location>
</feature>
<dbReference type="Gene3D" id="2.60.40.10">
    <property type="entry name" value="Immunoglobulins"/>
    <property type="match status" value="5"/>
</dbReference>
<keyword evidence="4" id="KW-1133">Transmembrane helix</keyword>
<dbReference type="SUPFAM" id="SSF48726">
    <property type="entry name" value="Immunoglobulin"/>
    <property type="match status" value="5"/>
</dbReference>
<dbReference type="Ensembl" id="ENSXMAT00000021356.1">
    <property type="protein sequence ID" value="ENSXMAP00000032756.1"/>
    <property type="gene ID" value="ENSXMAG00000024564.1"/>
</dbReference>
<dbReference type="PANTHER" id="PTHR11860:SF87">
    <property type="entry name" value="CMRF35-LIKE MOLECULE 8"/>
    <property type="match status" value="1"/>
</dbReference>
<dbReference type="InterPro" id="IPR013106">
    <property type="entry name" value="Ig_V-set"/>
</dbReference>
<reference evidence="8" key="3">
    <citation type="submission" date="2025-08" db="UniProtKB">
        <authorList>
            <consortium name="Ensembl"/>
        </authorList>
    </citation>
    <scope>IDENTIFICATION</scope>
    <source>
        <strain evidence="8">JP 163 A</strain>
    </source>
</reference>
<dbReference type="InterPro" id="IPR036179">
    <property type="entry name" value="Ig-like_dom_sf"/>
</dbReference>
<reference evidence="9" key="2">
    <citation type="journal article" date="2013" name="Nat. Genet.">
        <title>The genome of the platyfish, Xiphophorus maculatus, provides insights into evolutionary adaptation and several complex traits.</title>
        <authorList>
            <person name="Schartl M."/>
            <person name="Walter R.B."/>
            <person name="Shen Y."/>
            <person name="Garcia T."/>
            <person name="Catchen J."/>
            <person name="Amores A."/>
            <person name="Braasch I."/>
            <person name="Chalopin D."/>
            <person name="Volff J.N."/>
            <person name="Lesch K.P."/>
            <person name="Bisazza A."/>
            <person name="Minx P."/>
            <person name="Hillier L."/>
            <person name="Wilson R.K."/>
            <person name="Fuerstenberg S."/>
            <person name="Boore J."/>
            <person name="Searle S."/>
            <person name="Postlethwait J.H."/>
            <person name="Warren W.C."/>
        </authorList>
    </citation>
    <scope>NUCLEOTIDE SEQUENCE [LARGE SCALE GENOMIC DNA]</scope>
    <source>
        <strain evidence="9">JP 163 A</strain>
    </source>
</reference>
<dbReference type="Pfam" id="PF07686">
    <property type="entry name" value="V-set"/>
    <property type="match status" value="4"/>
</dbReference>
<evidence type="ECO:0000313" key="8">
    <source>
        <dbReference type="Ensembl" id="ENSXMAP00000032756.1"/>
    </source>
</evidence>
<feature type="domain" description="Immunoglobulin V-set" evidence="6">
    <location>
        <begin position="138"/>
        <end position="211"/>
    </location>
</feature>
<evidence type="ECO:0000256" key="3">
    <source>
        <dbReference type="ARBA" id="ARBA00023136"/>
    </source>
</evidence>
<evidence type="ECO:0000256" key="4">
    <source>
        <dbReference type="SAM" id="Phobius"/>
    </source>
</evidence>
<evidence type="ECO:0000256" key="2">
    <source>
        <dbReference type="ARBA" id="ARBA00022692"/>
    </source>
</evidence>
<feature type="transmembrane region" description="Helical" evidence="4">
    <location>
        <begin position="597"/>
        <end position="620"/>
    </location>
</feature>
<evidence type="ECO:0000256" key="5">
    <source>
        <dbReference type="SAM" id="SignalP"/>
    </source>
</evidence>
<evidence type="ECO:0008006" key="10">
    <source>
        <dbReference type="Google" id="ProtNLM"/>
    </source>
</evidence>
<protein>
    <recommendedName>
        <fullName evidence="10">Ig-like domain-containing protein</fullName>
    </recommendedName>
</protein>
<dbReference type="Proteomes" id="UP000002852">
    <property type="component" value="Unassembled WGS sequence"/>
</dbReference>
<keyword evidence="3 4" id="KW-0472">Membrane</keyword>
<feature type="chain" id="PRO_5017229091" description="Ig-like domain-containing protein" evidence="5">
    <location>
        <begin position="22"/>
        <end position="635"/>
    </location>
</feature>